<keyword evidence="16" id="KW-1185">Reference proteome</keyword>
<feature type="transmembrane region" description="Helical" evidence="14">
    <location>
        <begin position="152"/>
        <end position="170"/>
    </location>
</feature>
<dbReference type="Proteomes" id="UP001079657">
    <property type="component" value="Unassembled WGS sequence"/>
</dbReference>
<feature type="transmembrane region" description="Helical" evidence="14">
    <location>
        <begin position="404"/>
        <end position="424"/>
    </location>
</feature>
<keyword evidence="5 14" id="KW-0812">Transmembrane</keyword>
<feature type="transmembrane region" description="Helical" evidence="14">
    <location>
        <begin position="35"/>
        <end position="59"/>
    </location>
</feature>
<gene>
    <name evidence="15" type="ORF">OXH55_16065</name>
</gene>
<keyword evidence="3" id="KW-0813">Transport</keyword>
<evidence type="ECO:0000256" key="8">
    <source>
        <dbReference type="ARBA" id="ARBA00023053"/>
    </source>
</evidence>
<keyword evidence="8" id="KW-0915">Sodium</keyword>
<feature type="transmembrane region" description="Helical" evidence="14">
    <location>
        <begin position="274"/>
        <end position="299"/>
    </location>
</feature>
<organism evidence="15 16">
    <name type="scientific">Clostridium ganghwense</name>
    <dbReference type="NCBI Taxonomy" id="312089"/>
    <lineage>
        <taxon>Bacteria</taxon>
        <taxon>Bacillati</taxon>
        <taxon>Bacillota</taxon>
        <taxon>Clostridia</taxon>
        <taxon>Eubacteriales</taxon>
        <taxon>Clostridiaceae</taxon>
        <taxon>Clostridium</taxon>
    </lineage>
</organism>
<evidence type="ECO:0000256" key="7">
    <source>
        <dbReference type="ARBA" id="ARBA00022989"/>
    </source>
</evidence>
<evidence type="ECO:0000256" key="11">
    <source>
        <dbReference type="ARBA" id="ARBA00023201"/>
    </source>
</evidence>
<feature type="transmembrane region" description="Helical" evidence="14">
    <location>
        <begin position="71"/>
        <end position="90"/>
    </location>
</feature>
<feature type="transmembrane region" description="Helical" evidence="14">
    <location>
        <begin position="121"/>
        <end position="146"/>
    </location>
</feature>
<comment type="caution">
    <text evidence="15">The sequence shown here is derived from an EMBL/GenBank/DDBJ whole genome shotgun (WGS) entry which is preliminary data.</text>
</comment>
<evidence type="ECO:0000256" key="13">
    <source>
        <dbReference type="RuleBase" id="RU362091"/>
    </source>
</evidence>
<feature type="transmembrane region" description="Helical" evidence="14">
    <location>
        <begin position="6"/>
        <end position="23"/>
    </location>
</feature>
<dbReference type="PANTHER" id="PTHR48086:SF3">
    <property type="entry name" value="SODIUM_PROLINE SYMPORTER"/>
    <property type="match status" value="1"/>
</dbReference>
<dbReference type="InterPro" id="IPR001734">
    <property type="entry name" value="Na/solute_symporter"/>
</dbReference>
<proteinExistence type="inferred from homology"/>
<dbReference type="InterPro" id="IPR038377">
    <property type="entry name" value="Na/Glc_symporter_sf"/>
</dbReference>
<keyword evidence="7 14" id="KW-1133">Transmembrane helix</keyword>
<evidence type="ECO:0000256" key="14">
    <source>
        <dbReference type="SAM" id="Phobius"/>
    </source>
</evidence>
<accession>A0ABT4CVA9</accession>
<evidence type="ECO:0000256" key="2">
    <source>
        <dbReference type="ARBA" id="ARBA00006434"/>
    </source>
</evidence>
<feature type="transmembrane region" description="Helical" evidence="14">
    <location>
        <begin position="468"/>
        <end position="487"/>
    </location>
</feature>
<evidence type="ECO:0000256" key="12">
    <source>
        <dbReference type="ARBA" id="ARBA00033708"/>
    </source>
</evidence>
<comment type="subcellular location">
    <subcellularLocation>
        <location evidence="1">Cell membrane</location>
        <topology evidence="1">Multi-pass membrane protein</topology>
    </subcellularLocation>
</comment>
<evidence type="ECO:0000256" key="4">
    <source>
        <dbReference type="ARBA" id="ARBA00022475"/>
    </source>
</evidence>
<dbReference type="PANTHER" id="PTHR48086">
    <property type="entry name" value="SODIUM/PROLINE SYMPORTER-RELATED"/>
    <property type="match status" value="1"/>
</dbReference>
<evidence type="ECO:0000256" key="6">
    <source>
        <dbReference type="ARBA" id="ARBA00022847"/>
    </source>
</evidence>
<dbReference type="PROSITE" id="PS50283">
    <property type="entry name" value="NA_SOLUT_SYMP_3"/>
    <property type="match status" value="1"/>
</dbReference>
<feature type="transmembrane region" description="Helical" evidence="14">
    <location>
        <begin position="232"/>
        <end position="253"/>
    </location>
</feature>
<dbReference type="InterPro" id="IPR018212">
    <property type="entry name" value="Na/solute_symporter_CS"/>
</dbReference>
<dbReference type="RefSeq" id="WP_268051077.1">
    <property type="nucleotide sequence ID" value="NZ_JAPQES010000006.1"/>
</dbReference>
<reference evidence="15" key="1">
    <citation type="submission" date="2022-12" db="EMBL/GenBank/DDBJ databases">
        <authorList>
            <person name="Wang J."/>
        </authorList>
    </citation>
    <scope>NUCLEOTIDE SEQUENCE</scope>
    <source>
        <strain evidence="15">HY-42-06</strain>
    </source>
</reference>
<keyword evidence="11" id="KW-0739">Sodium transport</keyword>
<dbReference type="InterPro" id="IPR050277">
    <property type="entry name" value="Sodium:Solute_Symporter"/>
</dbReference>
<evidence type="ECO:0008006" key="17">
    <source>
        <dbReference type="Google" id="ProtNLM"/>
    </source>
</evidence>
<dbReference type="EMBL" id="JAPQES010000006">
    <property type="protein sequence ID" value="MCY6372146.1"/>
    <property type="molecule type" value="Genomic_DNA"/>
</dbReference>
<feature type="transmembrane region" description="Helical" evidence="14">
    <location>
        <begin position="436"/>
        <end position="462"/>
    </location>
</feature>
<name>A0ABT4CVA9_9CLOT</name>
<sequence>MGTIRVIIALYMVVVILIGFYAMKRTKDSTDFYAAGRSLGIISIAMASFSAAISGFVFVGGPGLFYKVGMGSLWLTFPTSISFAMCWIIMGKRMRLLTETSECVTAADAIYARYKSNNTRLLTAIATMVGLLLYLATQISALGFVIGPIFNISFKTAVVVGMIIVIIYSVAGGMLAGVYTDVFQGSMMAVASILIVIFALKDGGGTVNMSQALAGADSLAKGGLGAKMTGPWGALTPAACMAWFFCLSIGIVGQPHIVHKFYMLKDINKLRWGPSVAAIPGMLGGLFWIMIGLVVKYFATTGQLPKEAMELLAKSSDNTVVVYLNYYAPKLIAGMVYAGIASAVMSTADSFINIVSACIVKDIPAARGIKLTSKQELNYGRISVIILSILTIIISFTVGSKGVAVLGAFGWGTFAAALAPAFGIGLNWKRATSKGAFWSILIGLVGNVIFEVSKTLGAAWYVKLIKPLGIYNGALWMTISAIVFILVSYATQEEKIDTGVEAAMEA</sequence>
<feature type="transmembrane region" description="Helical" evidence="14">
    <location>
        <begin position="331"/>
        <end position="359"/>
    </location>
</feature>
<keyword evidence="6" id="KW-0769">Symport</keyword>
<evidence type="ECO:0000256" key="3">
    <source>
        <dbReference type="ARBA" id="ARBA00022448"/>
    </source>
</evidence>
<evidence type="ECO:0000256" key="10">
    <source>
        <dbReference type="ARBA" id="ARBA00023136"/>
    </source>
</evidence>
<protein>
    <recommendedName>
        <fullName evidence="17">Proline permease</fullName>
    </recommendedName>
</protein>
<keyword evidence="9" id="KW-0406">Ion transport</keyword>
<feature type="transmembrane region" description="Helical" evidence="14">
    <location>
        <begin position="379"/>
        <end position="398"/>
    </location>
</feature>
<dbReference type="PROSITE" id="PS00457">
    <property type="entry name" value="NA_SOLUT_SYMP_2"/>
    <property type="match status" value="1"/>
</dbReference>
<keyword evidence="4" id="KW-1003">Cell membrane</keyword>
<keyword evidence="10 14" id="KW-0472">Membrane</keyword>
<dbReference type="Pfam" id="PF00474">
    <property type="entry name" value="SSF"/>
    <property type="match status" value="1"/>
</dbReference>
<evidence type="ECO:0000313" key="16">
    <source>
        <dbReference type="Proteomes" id="UP001079657"/>
    </source>
</evidence>
<comment type="catalytic activity">
    <reaction evidence="12">
        <text>L-proline(in) + Na(+)(in) = L-proline(out) + Na(+)(out)</text>
        <dbReference type="Rhea" id="RHEA:28967"/>
        <dbReference type="ChEBI" id="CHEBI:29101"/>
        <dbReference type="ChEBI" id="CHEBI:60039"/>
    </reaction>
</comment>
<evidence type="ECO:0000256" key="1">
    <source>
        <dbReference type="ARBA" id="ARBA00004651"/>
    </source>
</evidence>
<evidence type="ECO:0000256" key="9">
    <source>
        <dbReference type="ARBA" id="ARBA00023065"/>
    </source>
</evidence>
<dbReference type="Gene3D" id="1.20.1730.10">
    <property type="entry name" value="Sodium/glucose cotransporter"/>
    <property type="match status" value="1"/>
</dbReference>
<evidence type="ECO:0000256" key="5">
    <source>
        <dbReference type="ARBA" id="ARBA00022692"/>
    </source>
</evidence>
<comment type="similarity">
    <text evidence="2 13">Belongs to the sodium:solute symporter (SSF) (TC 2.A.21) family.</text>
</comment>
<evidence type="ECO:0000313" key="15">
    <source>
        <dbReference type="EMBL" id="MCY6372146.1"/>
    </source>
</evidence>